<dbReference type="PANTHER" id="PTHR35694:SF1">
    <property type="entry name" value="DENEDDYLASE"/>
    <property type="match status" value="1"/>
</dbReference>
<sequence length="642" mass="70435">MGRLTAEFPNEKQRTIRGRGKTNLKDGTGNIYSASNALASPAEGFDYARAYIVPSSISLGLQASSEVLKFLFTSCHGGSGISYPRYDWGGLLRCFAMHFPFVPLGLGSILLTSHSLIASASSNNQPPSPHTSEQAILEAIADSGATQISLPSVRTFENDLARLTLVGAVDFQQALTAAAADGGEAADEHLSSGIASMVVETIFPGPSNDHSTVSTRLFLPARKVKEKATKLKKSLTKEMLHGATSKNILAMTFRQVVMQQLWSLELALFRPGTERDMDNLENPRDVPVFLTLNSSDEQVISEIGDVVCRAVLETTERHFPRYSTNRESIMFINWFNKHKPISSRDSSVVLYNLLEHEILANARILLEKFNMGRGAHKVKGTNLKNSWWLSPAFSKLEKIGGPEFCAWISECVPSYMLEIDANKLSDLKFEGWRKSEANKCEVVLTHSQMVSLADILDMFYEDVFTLPSKRLSCYAVAKSSNLAINKLETCSLSIIRRIKDSFGWPGEIRMNSNACAWTGELPKFLREVDDTDSNMLDILSPSIPPGAINEETAALEDIASYQVVLSTDGNIIGFQPTNRIAVNNWAANPLAKELYDGKNLSPGLVEPGLKISHPSGVVALELLMSLNPRSNFALVRPVDVSG</sequence>
<gene>
    <name evidence="1" type="ORF">Scaly_2969600</name>
</gene>
<protein>
    <submittedName>
        <fullName evidence="1">Uncharacterized protein</fullName>
    </submittedName>
</protein>
<name>A0AAW2KP99_9LAMI</name>
<dbReference type="AlphaFoldDB" id="A0AAW2KP99"/>
<proteinExistence type="predicted"/>
<dbReference type="PANTHER" id="PTHR35694">
    <property type="entry name" value="DENEDDYLASE"/>
    <property type="match status" value="1"/>
</dbReference>
<reference evidence="1" key="2">
    <citation type="journal article" date="2024" name="Plant">
        <title>Genomic evolution and insights into agronomic trait innovations of Sesamum species.</title>
        <authorList>
            <person name="Miao H."/>
            <person name="Wang L."/>
            <person name="Qu L."/>
            <person name="Liu H."/>
            <person name="Sun Y."/>
            <person name="Le M."/>
            <person name="Wang Q."/>
            <person name="Wei S."/>
            <person name="Zheng Y."/>
            <person name="Lin W."/>
            <person name="Duan Y."/>
            <person name="Cao H."/>
            <person name="Xiong S."/>
            <person name="Wang X."/>
            <person name="Wei L."/>
            <person name="Li C."/>
            <person name="Ma Q."/>
            <person name="Ju M."/>
            <person name="Zhao R."/>
            <person name="Li G."/>
            <person name="Mu C."/>
            <person name="Tian Q."/>
            <person name="Mei H."/>
            <person name="Zhang T."/>
            <person name="Gao T."/>
            <person name="Zhang H."/>
        </authorList>
    </citation>
    <scope>NUCLEOTIDE SEQUENCE</scope>
    <source>
        <strain evidence="1">KEN8</strain>
    </source>
</reference>
<reference evidence="1" key="1">
    <citation type="submission" date="2020-06" db="EMBL/GenBank/DDBJ databases">
        <authorList>
            <person name="Li T."/>
            <person name="Hu X."/>
            <person name="Zhang T."/>
            <person name="Song X."/>
            <person name="Zhang H."/>
            <person name="Dai N."/>
            <person name="Sheng W."/>
            <person name="Hou X."/>
            <person name="Wei L."/>
        </authorList>
    </citation>
    <scope>NUCLEOTIDE SEQUENCE</scope>
    <source>
        <strain evidence="1">KEN8</strain>
        <tissue evidence="1">Leaf</tissue>
    </source>
</reference>
<organism evidence="1">
    <name type="scientific">Sesamum calycinum</name>
    <dbReference type="NCBI Taxonomy" id="2727403"/>
    <lineage>
        <taxon>Eukaryota</taxon>
        <taxon>Viridiplantae</taxon>
        <taxon>Streptophyta</taxon>
        <taxon>Embryophyta</taxon>
        <taxon>Tracheophyta</taxon>
        <taxon>Spermatophyta</taxon>
        <taxon>Magnoliopsida</taxon>
        <taxon>eudicotyledons</taxon>
        <taxon>Gunneridae</taxon>
        <taxon>Pentapetalae</taxon>
        <taxon>asterids</taxon>
        <taxon>lamiids</taxon>
        <taxon>Lamiales</taxon>
        <taxon>Pedaliaceae</taxon>
        <taxon>Sesamum</taxon>
    </lineage>
</organism>
<evidence type="ECO:0000313" key="1">
    <source>
        <dbReference type="EMBL" id="KAL0307781.1"/>
    </source>
</evidence>
<dbReference type="EMBL" id="JACGWM010000314">
    <property type="protein sequence ID" value="KAL0307781.1"/>
    <property type="molecule type" value="Genomic_DNA"/>
</dbReference>
<comment type="caution">
    <text evidence="1">The sequence shown here is derived from an EMBL/GenBank/DDBJ whole genome shotgun (WGS) entry which is preliminary data.</text>
</comment>
<accession>A0AAW2KP99</accession>